<dbReference type="PANTHER" id="PTHR24061:SF1">
    <property type="entry name" value="VOMERONASAL 2, RECEPTOR 2-RELATED"/>
    <property type="match status" value="1"/>
</dbReference>
<dbReference type="InterPro" id="IPR000337">
    <property type="entry name" value="GPCR_3"/>
</dbReference>
<dbReference type="Proteomes" id="UP000011080">
    <property type="component" value="Unassembled WGS sequence"/>
</dbReference>
<evidence type="ECO:0000256" key="5">
    <source>
        <dbReference type="ARBA" id="ARBA00023040"/>
    </source>
</evidence>
<sequence length="221" mass="24518">GFTLVILSIFGALLVLAVTTVYVIHRHTPLVMAKGRELSFLIQVSLVITLLSSMLFIGKPYNWSCMACQITLVLGFSLCLSCILGKTISVFSAYRISKSKTQLISIHPLYRKIIVLTSVLVEIGVVAQTVKVYKNMESQNIKIILECNEGSIEPLCSMFGMDVFLALLGFLTTFVAHQLPQDNYYEGKSITFGMLVVFIIWIVPAYLSTKGKFKVAVETFA</sequence>
<comment type="subcellular location">
    <subcellularLocation>
        <location evidence="1">Cell membrane</location>
        <topology evidence="1">Multi-pass membrane protein</topology>
    </subcellularLocation>
</comment>
<evidence type="ECO:0000256" key="6">
    <source>
        <dbReference type="ARBA" id="ARBA00023136"/>
    </source>
</evidence>
<name>L8IHM7_9CETA</name>
<evidence type="ECO:0000256" key="4">
    <source>
        <dbReference type="ARBA" id="ARBA00022989"/>
    </source>
</evidence>
<feature type="transmembrane region" description="Helical" evidence="10">
    <location>
        <begin position="37"/>
        <end position="58"/>
    </location>
</feature>
<feature type="non-terminal residue" evidence="12">
    <location>
        <position position="1"/>
    </location>
</feature>
<evidence type="ECO:0000256" key="2">
    <source>
        <dbReference type="ARBA" id="ARBA00022475"/>
    </source>
</evidence>
<evidence type="ECO:0000256" key="9">
    <source>
        <dbReference type="ARBA" id="ARBA00023224"/>
    </source>
</evidence>
<dbReference type="GO" id="GO:0004984">
    <property type="term" value="F:olfactory receptor activity"/>
    <property type="evidence" value="ECO:0007669"/>
    <property type="project" value="TreeGrafter"/>
</dbReference>
<feature type="transmembrane region" description="Helical" evidence="10">
    <location>
        <begin position="6"/>
        <end position="25"/>
    </location>
</feature>
<evidence type="ECO:0000313" key="12">
    <source>
        <dbReference type="EMBL" id="ELR55756.1"/>
    </source>
</evidence>
<keyword evidence="6 10" id="KW-0472">Membrane</keyword>
<keyword evidence="5" id="KW-0297">G-protein coupled receptor</keyword>
<gene>
    <name evidence="12" type="ORF">M91_11449</name>
</gene>
<feature type="non-terminal residue" evidence="12">
    <location>
        <position position="221"/>
    </location>
</feature>
<keyword evidence="2" id="KW-1003">Cell membrane</keyword>
<evidence type="ECO:0000256" key="7">
    <source>
        <dbReference type="ARBA" id="ARBA00023170"/>
    </source>
</evidence>
<feature type="transmembrane region" description="Helical" evidence="10">
    <location>
        <begin position="189"/>
        <end position="207"/>
    </location>
</feature>
<evidence type="ECO:0000256" key="1">
    <source>
        <dbReference type="ARBA" id="ARBA00004651"/>
    </source>
</evidence>
<dbReference type="AlphaFoldDB" id="L8IHM7"/>
<dbReference type="PANTHER" id="PTHR24061">
    <property type="entry name" value="CALCIUM-SENSING RECEPTOR-RELATED"/>
    <property type="match status" value="1"/>
</dbReference>
<keyword evidence="9" id="KW-0807">Transducer</keyword>
<evidence type="ECO:0000313" key="13">
    <source>
        <dbReference type="Proteomes" id="UP000011080"/>
    </source>
</evidence>
<feature type="transmembrane region" description="Helical" evidence="10">
    <location>
        <begin position="158"/>
        <end position="177"/>
    </location>
</feature>
<keyword evidence="4 10" id="KW-1133">Transmembrane helix</keyword>
<dbReference type="InterPro" id="IPR017978">
    <property type="entry name" value="GPCR_3_C"/>
</dbReference>
<evidence type="ECO:0000256" key="3">
    <source>
        <dbReference type="ARBA" id="ARBA00022692"/>
    </source>
</evidence>
<keyword evidence="3 10" id="KW-0812">Transmembrane</keyword>
<feature type="domain" description="G-protein coupled receptors family 3 profile" evidence="11">
    <location>
        <begin position="1"/>
        <end position="221"/>
    </location>
</feature>
<dbReference type="InterPro" id="IPR000068">
    <property type="entry name" value="GPCR_3_Ca_sens_rcpt-rel"/>
</dbReference>
<evidence type="ECO:0000256" key="10">
    <source>
        <dbReference type="SAM" id="Phobius"/>
    </source>
</evidence>
<dbReference type="Pfam" id="PF00003">
    <property type="entry name" value="7tm_3"/>
    <property type="match status" value="1"/>
</dbReference>
<keyword evidence="8" id="KW-0325">Glycoprotein</keyword>
<dbReference type="GO" id="GO:0004930">
    <property type="term" value="F:G protein-coupled receptor activity"/>
    <property type="evidence" value="ECO:0007669"/>
    <property type="project" value="UniProtKB-KW"/>
</dbReference>
<feature type="transmembrane region" description="Helical" evidence="10">
    <location>
        <begin position="70"/>
        <end position="92"/>
    </location>
</feature>
<evidence type="ECO:0000256" key="8">
    <source>
        <dbReference type="ARBA" id="ARBA00023180"/>
    </source>
</evidence>
<reference evidence="12 13" key="1">
    <citation type="journal article" date="2012" name="Nat. Genet.">
        <title>The yak genome and adaptation to life at high altitude.</title>
        <authorList>
            <person name="Qiu Q."/>
            <person name="Zhang G."/>
            <person name="Ma T."/>
            <person name="Qian W."/>
            <person name="Wang J."/>
            <person name="Ye Z."/>
            <person name="Cao C."/>
            <person name="Hu Q."/>
            <person name="Kim J."/>
            <person name="Larkin D.M."/>
            <person name="Auvil L."/>
            <person name="Capitanu B."/>
            <person name="Ma J."/>
            <person name="Lewin H.A."/>
            <person name="Qian X."/>
            <person name="Lang Y."/>
            <person name="Zhou R."/>
            <person name="Wang L."/>
            <person name="Wang K."/>
            <person name="Xia J."/>
            <person name="Liao S."/>
            <person name="Pan S."/>
            <person name="Lu X."/>
            <person name="Hou H."/>
            <person name="Wang Y."/>
            <person name="Zang X."/>
            <person name="Yin Y."/>
            <person name="Ma H."/>
            <person name="Zhang J."/>
            <person name="Wang Z."/>
            <person name="Zhang Y."/>
            <person name="Zhang D."/>
            <person name="Yonezawa T."/>
            <person name="Hasegawa M."/>
            <person name="Zhong Y."/>
            <person name="Liu W."/>
            <person name="Zhang Y."/>
            <person name="Huang Z."/>
            <person name="Zhang S."/>
            <person name="Long R."/>
            <person name="Yang H."/>
            <person name="Wang J."/>
            <person name="Lenstra J.A."/>
            <person name="Cooper D.N."/>
            <person name="Wu Y."/>
            <person name="Wang J."/>
            <person name="Shi P."/>
            <person name="Wang J."/>
            <person name="Liu J."/>
        </authorList>
    </citation>
    <scope>NUCLEOTIDE SEQUENCE [LARGE SCALE GENOMIC DNA]</scope>
    <source>
        <strain evidence="13">yakQH1</strain>
    </source>
</reference>
<organism evidence="12 13">
    <name type="scientific">Bos mutus</name>
    <name type="common">wild yak</name>
    <dbReference type="NCBI Taxonomy" id="72004"/>
    <lineage>
        <taxon>Eukaryota</taxon>
        <taxon>Metazoa</taxon>
        <taxon>Chordata</taxon>
        <taxon>Craniata</taxon>
        <taxon>Vertebrata</taxon>
        <taxon>Euteleostomi</taxon>
        <taxon>Mammalia</taxon>
        <taxon>Eutheria</taxon>
        <taxon>Laurasiatheria</taxon>
        <taxon>Artiodactyla</taxon>
        <taxon>Ruminantia</taxon>
        <taxon>Pecora</taxon>
        <taxon>Bovidae</taxon>
        <taxon>Bovinae</taxon>
        <taxon>Bos</taxon>
    </lineage>
</organism>
<dbReference type="PRINTS" id="PR00248">
    <property type="entry name" value="GPCRMGR"/>
</dbReference>
<keyword evidence="7 12" id="KW-0675">Receptor</keyword>
<protein>
    <submittedName>
        <fullName evidence="12">Vomeronasal type-2 receptor 1</fullName>
    </submittedName>
</protein>
<proteinExistence type="predicted"/>
<dbReference type="PROSITE" id="PS50259">
    <property type="entry name" value="G_PROTEIN_RECEP_F3_4"/>
    <property type="match status" value="1"/>
</dbReference>
<dbReference type="EMBL" id="JH881200">
    <property type="protein sequence ID" value="ELR55756.1"/>
    <property type="molecule type" value="Genomic_DNA"/>
</dbReference>
<evidence type="ECO:0000259" key="11">
    <source>
        <dbReference type="PROSITE" id="PS50259"/>
    </source>
</evidence>
<dbReference type="GO" id="GO:0005886">
    <property type="term" value="C:plasma membrane"/>
    <property type="evidence" value="ECO:0007669"/>
    <property type="project" value="UniProtKB-SubCell"/>
</dbReference>
<accession>L8IHM7</accession>